<organism evidence="6 7">
    <name type="scientific">Cucurbita argyrosperma subsp. sororia</name>
    <dbReference type="NCBI Taxonomy" id="37648"/>
    <lineage>
        <taxon>Eukaryota</taxon>
        <taxon>Viridiplantae</taxon>
        <taxon>Streptophyta</taxon>
        <taxon>Embryophyta</taxon>
        <taxon>Tracheophyta</taxon>
        <taxon>Spermatophyta</taxon>
        <taxon>Magnoliopsida</taxon>
        <taxon>eudicotyledons</taxon>
        <taxon>Gunneridae</taxon>
        <taxon>Pentapetalae</taxon>
        <taxon>rosids</taxon>
        <taxon>fabids</taxon>
        <taxon>Cucurbitales</taxon>
        <taxon>Cucurbitaceae</taxon>
        <taxon>Cucurbiteae</taxon>
        <taxon>Cucurbita</taxon>
    </lineage>
</organism>
<accession>A0AAV6LZZ8</accession>
<dbReference type="Pfam" id="PF01849">
    <property type="entry name" value="NAC"/>
    <property type="match status" value="1"/>
</dbReference>
<dbReference type="InterPro" id="IPR002715">
    <property type="entry name" value="Nas_poly-pep-assoc_cplx_dom"/>
</dbReference>
<dbReference type="NCBIfam" id="TIGR01566">
    <property type="entry name" value="ZF_HD_prot_N"/>
    <property type="match status" value="1"/>
</dbReference>
<dbReference type="InterPro" id="IPR006455">
    <property type="entry name" value="Homeodomain_ZF_HD"/>
</dbReference>
<dbReference type="PROSITE" id="PS51523">
    <property type="entry name" value="ZF_HD_DIMER"/>
    <property type="match status" value="1"/>
</dbReference>
<comment type="similarity">
    <text evidence="1 2">Belongs to the NAC-beta family.</text>
</comment>
<proteinExistence type="inferred from homology"/>
<gene>
    <name evidence="6" type="primary">BTF3</name>
    <name evidence="6" type="ORF">SDJN03_26871</name>
</gene>
<feature type="domain" description="ZF-HD dimerization-type" evidence="5">
    <location>
        <begin position="10"/>
        <end position="59"/>
    </location>
</feature>
<dbReference type="AlphaFoldDB" id="A0AAV6LZZ8"/>
<feature type="domain" description="NAC-A/B" evidence="4">
    <location>
        <begin position="199"/>
        <end position="263"/>
    </location>
</feature>
<feature type="compositionally biased region" description="Acidic residues" evidence="3">
    <location>
        <begin position="300"/>
        <end position="310"/>
    </location>
</feature>
<dbReference type="PANTHER" id="PTHR10351">
    <property type="entry name" value="TRANSCRIPTION FACTOR BTF3 FAMILY MEMBER"/>
    <property type="match status" value="1"/>
</dbReference>
<dbReference type="PROSITE" id="PS51151">
    <property type="entry name" value="NAC_AB"/>
    <property type="match status" value="1"/>
</dbReference>
<sequence length="327" mass="35977">MDGGNSHYHYRECLRNHAANLGSYATDGCGEFTVDDTSSPGNQLYCAACSCHRNFHRKVTYIGGGGGRFSSAAPTADNLMDYDRHAIVEYAAAETGGSKKRFRTKFTTDQKEKMLAFAERLGWKLQRKDLDEEIERFCRSVGITRQVFKSEAILFRFGNSTLIILKMDHTKLQKMAGAVRTGGKGSVRRKKKAVHKTTTTDDKRLQSTLKRIGVNAIPAIEEVNIFKDDVVIQFTNPKVQASIAANTWVVSGTPQTKKLQDILPGIINQLGPDNLDNLRKLAEQFQKQAPGAGAGAANAQDDDDDDDVPDLVEGQTFEAAAEEKQAS</sequence>
<dbReference type="InterPro" id="IPR006456">
    <property type="entry name" value="ZF_HD_homeobox_Cys/His_dimer"/>
</dbReference>
<dbReference type="CDD" id="cd22055">
    <property type="entry name" value="NAC_BTF3"/>
    <property type="match status" value="1"/>
</dbReference>
<feature type="non-terminal residue" evidence="6">
    <location>
        <position position="1"/>
    </location>
</feature>
<dbReference type="InterPro" id="IPR039370">
    <property type="entry name" value="BTF3"/>
</dbReference>
<evidence type="ECO:0000313" key="6">
    <source>
        <dbReference type="EMBL" id="KAG6572984.1"/>
    </source>
</evidence>
<dbReference type="Proteomes" id="UP000685013">
    <property type="component" value="Chromosome 18"/>
</dbReference>
<comment type="subunit">
    <text evidence="2">Part of the nascent polypeptide-associated complex (NAC).</text>
</comment>
<evidence type="ECO:0000259" key="4">
    <source>
        <dbReference type="PROSITE" id="PS51151"/>
    </source>
</evidence>
<evidence type="ECO:0000313" key="7">
    <source>
        <dbReference type="Proteomes" id="UP000685013"/>
    </source>
</evidence>
<dbReference type="Pfam" id="PF04770">
    <property type="entry name" value="ZF-HD_dimer"/>
    <property type="match status" value="1"/>
</dbReference>
<keyword evidence="2" id="KW-0805">Transcription regulation</keyword>
<evidence type="ECO:0000256" key="2">
    <source>
        <dbReference type="RuleBase" id="RU361272"/>
    </source>
</evidence>
<feature type="region of interest" description="Disordered" evidence="3">
    <location>
        <begin position="286"/>
        <end position="327"/>
    </location>
</feature>
<keyword evidence="2" id="KW-0804">Transcription</keyword>
<dbReference type="NCBIfam" id="TIGR01565">
    <property type="entry name" value="homeo_ZF_HD"/>
    <property type="match status" value="1"/>
</dbReference>
<dbReference type="SMART" id="SM01407">
    <property type="entry name" value="NAC"/>
    <property type="match status" value="1"/>
</dbReference>
<dbReference type="FunFam" id="2.20.70.30:FF:000001">
    <property type="entry name" value="Transcription factor BTF3 homolog"/>
    <property type="match status" value="1"/>
</dbReference>
<protein>
    <recommendedName>
        <fullName evidence="2">Nascent polypeptide-associated complex subunit beta</fullName>
    </recommendedName>
</protein>
<feature type="compositionally biased region" description="Low complexity" evidence="3">
    <location>
        <begin position="288"/>
        <end position="299"/>
    </location>
</feature>
<evidence type="ECO:0000256" key="3">
    <source>
        <dbReference type="SAM" id="MobiDB-lite"/>
    </source>
</evidence>
<evidence type="ECO:0000259" key="5">
    <source>
        <dbReference type="PROSITE" id="PS51523"/>
    </source>
</evidence>
<dbReference type="EMBL" id="JAGKQH010000018">
    <property type="protein sequence ID" value="KAG6572984.1"/>
    <property type="molecule type" value="Genomic_DNA"/>
</dbReference>
<reference evidence="6 7" key="1">
    <citation type="journal article" date="2021" name="Hortic Res">
        <title>The domestication of Cucurbita argyrosperma as revealed by the genome of its wild relative.</title>
        <authorList>
            <person name="Barrera-Redondo J."/>
            <person name="Sanchez-de la Vega G."/>
            <person name="Aguirre-Liguori J.A."/>
            <person name="Castellanos-Morales G."/>
            <person name="Gutierrez-Guerrero Y.T."/>
            <person name="Aguirre-Dugua X."/>
            <person name="Aguirre-Planter E."/>
            <person name="Tenaillon M.I."/>
            <person name="Lira-Saade R."/>
            <person name="Eguiarte L.E."/>
        </authorList>
    </citation>
    <scope>NUCLEOTIDE SEQUENCE [LARGE SCALE GENOMIC DNA]</scope>
    <source>
        <strain evidence="6">JBR-2021</strain>
    </source>
</reference>
<keyword evidence="7" id="KW-1185">Reference proteome</keyword>
<comment type="caution">
    <text evidence="6">The sequence shown here is derived from an EMBL/GenBank/DDBJ whole genome shotgun (WGS) entry which is preliminary data.</text>
</comment>
<evidence type="ECO:0000256" key="1">
    <source>
        <dbReference type="ARBA" id="ARBA00005296"/>
    </source>
</evidence>
<name>A0AAV6LZZ8_9ROSI</name>